<organism evidence="1 2">
    <name type="scientific">Klebsiella spallanzanii</name>
    <dbReference type="NCBI Taxonomy" id="2587528"/>
    <lineage>
        <taxon>Bacteria</taxon>
        <taxon>Pseudomonadati</taxon>
        <taxon>Pseudomonadota</taxon>
        <taxon>Gammaproteobacteria</taxon>
        <taxon>Enterobacterales</taxon>
        <taxon>Enterobacteriaceae</taxon>
        <taxon>Klebsiella/Raoultella group</taxon>
        <taxon>Klebsiella</taxon>
    </lineage>
</organism>
<name>A0A564K019_9ENTR</name>
<proteinExistence type="predicted"/>
<evidence type="ECO:0000313" key="1">
    <source>
        <dbReference type="EMBL" id="VUS62385.1"/>
    </source>
</evidence>
<reference evidence="1 2" key="1">
    <citation type="submission" date="2019-07" db="EMBL/GenBank/DDBJ databases">
        <authorList>
            <person name="Brisse S."/>
            <person name="Rodrigues C."/>
            <person name="Thorpe H."/>
        </authorList>
    </citation>
    <scope>NUCLEOTIDE SEQUENCE [LARGE SCALE GENOMIC DNA]</scope>
    <source>
        <strain evidence="1">SB6408</strain>
    </source>
</reference>
<sequence>MMLSIGFRTKLFESNNLGQFPINFALFIGFRTKNFGAKIFCALSYQY</sequence>
<dbReference type="Proteomes" id="UP000318370">
    <property type="component" value="Unassembled WGS sequence"/>
</dbReference>
<gene>
    <name evidence="1" type="ORF">SB6408_00644</name>
</gene>
<accession>A0A564K019</accession>
<evidence type="ECO:0000313" key="2">
    <source>
        <dbReference type="Proteomes" id="UP000318370"/>
    </source>
</evidence>
<protein>
    <submittedName>
        <fullName evidence="1">Uncharacterized protein</fullName>
    </submittedName>
</protein>
<dbReference type="EMBL" id="CABGHF010000012">
    <property type="protein sequence ID" value="VUS62385.1"/>
    <property type="molecule type" value="Genomic_DNA"/>
</dbReference>
<dbReference type="AlphaFoldDB" id="A0A564K019"/>